<evidence type="ECO:0000313" key="2">
    <source>
        <dbReference type="EMBL" id="SLN34305.1"/>
    </source>
</evidence>
<dbReference type="Proteomes" id="UP000193963">
    <property type="component" value="Unassembled WGS sequence"/>
</dbReference>
<sequence>MTRFNSSPRPDPQVCAAGPTGAGGSCPSVPPRPFSRESREDPTAIENVHTLCRRLGRGHCACAAHGREACRDLTALLARFGSVEAAQEAELQRLERLARNART</sequence>
<accession>A0A1X6YX73</accession>
<name>A0A1X6YX73_9RHOB</name>
<dbReference type="AlphaFoldDB" id="A0A1X6YX73"/>
<organism evidence="2 3">
    <name type="scientific">Pseudooceanicola marinus</name>
    <dbReference type="NCBI Taxonomy" id="396013"/>
    <lineage>
        <taxon>Bacteria</taxon>
        <taxon>Pseudomonadati</taxon>
        <taxon>Pseudomonadota</taxon>
        <taxon>Alphaproteobacteria</taxon>
        <taxon>Rhodobacterales</taxon>
        <taxon>Paracoccaceae</taxon>
        <taxon>Pseudooceanicola</taxon>
    </lineage>
</organism>
<evidence type="ECO:0000313" key="3">
    <source>
        <dbReference type="Proteomes" id="UP000193963"/>
    </source>
</evidence>
<evidence type="ECO:0000256" key="1">
    <source>
        <dbReference type="SAM" id="MobiDB-lite"/>
    </source>
</evidence>
<gene>
    <name evidence="2" type="ORF">PSM7751_01424</name>
</gene>
<protein>
    <submittedName>
        <fullName evidence="2">Uncharacterized protein</fullName>
    </submittedName>
</protein>
<feature type="region of interest" description="Disordered" evidence="1">
    <location>
        <begin position="1"/>
        <end position="43"/>
    </location>
</feature>
<dbReference type="EMBL" id="FWFN01000003">
    <property type="protein sequence ID" value="SLN34305.1"/>
    <property type="molecule type" value="Genomic_DNA"/>
</dbReference>
<keyword evidence="3" id="KW-1185">Reference proteome</keyword>
<proteinExistence type="predicted"/>
<dbReference type="PROSITE" id="PS51257">
    <property type="entry name" value="PROKAR_LIPOPROTEIN"/>
    <property type="match status" value="1"/>
</dbReference>
<reference evidence="2 3" key="1">
    <citation type="submission" date="2017-03" db="EMBL/GenBank/DDBJ databases">
        <authorList>
            <person name="Afonso C.L."/>
            <person name="Miller P.J."/>
            <person name="Scott M.A."/>
            <person name="Spackman E."/>
            <person name="Goraichik I."/>
            <person name="Dimitrov K.M."/>
            <person name="Suarez D.L."/>
            <person name="Swayne D.E."/>
        </authorList>
    </citation>
    <scope>NUCLEOTIDE SEQUENCE [LARGE SCALE GENOMIC DNA]</scope>
    <source>
        <strain evidence="2 3">CECT 7751</strain>
    </source>
</reference>